<reference evidence="2 3" key="1">
    <citation type="journal article" date="2020" name="Nat. Commun.">
        <title>Genome of Tripterygium wilfordii and identification of cytochrome P450 involved in triptolide biosynthesis.</title>
        <authorList>
            <person name="Tu L."/>
            <person name="Su P."/>
            <person name="Zhang Z."/>
            <person name="Gao L."/>
            <person name="Wang J."/>
            <person name="Hu T."/>
            <person name="Zhou J."/>
            <person name="Zhang Y."/>
            <person name="Zhao Y."/>
            <person name="Liu Y."/>
            <person name="Song Y."/>
            <person name="Tong Y."/>
            <person name="Lu Y."/>
            <person name="Yang J."/>
            <person name="Xu C."/>
            <person name="Jia M."/>
            <person name="Peters R.J."/>
            <person name="Huang L."/>
            <person name="Gao W."/>
        </authorList>
    </citation>
    <scope>NUCLEOTIDE SEQUENCE [LARGE SCALE GENOMIC DNA]</scope>
    <source>
        <strain evidence="3">cv. XIE 37</strain>
        <tissue evidence="2">Leaf</tissue>
    </source>
</reference>
<name>A0A7J7CHN9_TRIWF</name>
<dbReference type="PROSITE" id="PS50181">
    <property type="entry name" value="FBOX"/>
    <property type="match status" value="1"/>
</dbReference>
<dbReference type="Gene3D" id="1.20.1280.50">
    <property type="match status" value="1"/>
</dbReference>
<evidence type="ECO:0000259" key="1">
    <source>
        <dbReference type="PROSITE" id="PS50181"/>
    </source>
</evidence>
<dbReference type="InterPro" id="IPR025886">
    <property type="entry name" value="PP2-like"/>
</dbReference>
<dbReference type="Pfam" id="PF00646">
    <property type="entry name" value="F-box"/>
    <property type="match status" value="1"/>
</dbReference>
<accession>A0A7J7CHN9</accession>
<dbReference type="AlphaFoldDB" id="A0A7J7CHN9"/>
<proteinExistence type="predicted"/>
<sequence>MANNVGDFDILPEGCIAKVLSFTEPRDACRLSLVSPIFRLAAESDSVWDTFLPPDCQPLISRSSSSNSVSYGSKKELYLSLCEKPLLIDGGAKSFSLDKWTGKKCYMLSARDLRITWSSSPSYWRWISLPESRFGEVAELLHVCWLEIRGKIHTNMLSAGTFYAAYLVFKKTEGTFGFDSQPVEAAFGLVGEGGDSCNRTLYLDAGDHRRLRHHYGLYRRGGRNIFRFLPVERECHENKNQDSKERGDGWLEVELGDFFNSGAEDGELEVFVLEVKGGNWKSGLIVQGIEIRPKGRDPK</sequence>
<dbReference type="FunCoup" id="A0A7J7CHN9">
    <property type="interactions" value="1228"/>
</dbReference>
<organism evidence="2 3">
    <name type="scientific">Tripterygium wilfordii</name>
    <name type="common">Thunder God vine</name>
    <dbReference type="NCBI Taxonomy" id="458696"/>
    <lineage>
        <taxon>Eukaryota</taxon>
        <taxon>Viridiplantae</taxon>
        <taxon>Streptophyta</taxon>
        <taxon>Embryophyta</taxon>
        <taxon>Tracheophyta</taxon>
        <taxon>Spermatophyta</taxon>
        <taxon>Magnoliopsida</taxon>
        <taxon>eudicotyledons</taxon>
        <taxon>Gunneridae</taxon>
        <taxon>Pentapetalae</taxon>
        <taxon>rosids</taxon>
        <taxon>fabids</taxon>
        <taxon>Celastrales</taxon>
        <taxon>Celastraceae</taxon>
        <taxon>Tripterygium</taxon>
    </lineage>
</organism>
<dbReference type="PANTHER" id="PTHR32278">
    <property type="entry name" value="F-BOX DOMAIN-CONTAINING PROTEIN"/>
    <property type="match status" value="1"/>
</dbReference>
<feature type="domain" description="F-box" evidence="1">
    <location>
        <begin position="5"/>
        <end position="51"/>
    </location>
</feature>
<dbReference type="InterPro" id="IPR036047">
    <property type="entry name" value="F-box-like_dom_sf"/>
</dbReference>
<evidence type="ECO:0000313" key="2">
    <source>
        <dbReference type="EMBL" id="KAF5733536.1"/>
    </source>
</evidence>
<dbReference type="SUPFAM" id="SSF81383">
    <property type="entry name" value="F-box domain"/>
    <property type="match status" value="1"/>
</dbReference>
<dbReference type="InterPro" id="IPR001810">
    <property type="entry name" value="F-box_dom"/>
</dbReference>
<gene>
    <name evidence="2" type="ORF">HS088_TW17G01081</name>
</gene>
<keyword evidence="3" id="KW-1185">Reference proteome</keyword>
<dbReference type="EMBL" id="JAAARO010000017">
    <property type="protein sequence ID" value="KAF5733536.1"/>
    <property type="molecule type" value="Genomic_DNA"/>
</dbReference>
<dbReference type="InParanoid" id="A0A7J7CHN9"/>
<evidence type="ECO:0000313" key="3">
    <source>
        <dbReference type="Proteomes" id="UP000593562"/>
    </source>
</evidence>
<protein>
    <submittedName>
        <fullName evidence="2">Putative F-box protein PP2-B12</fullName>
    </submittedName>
</protein>
<dbReference type="Proteomes" id="UP000593562">
    <property type="component" value="Unassembled WGS sequence"/>
</dbReference>
<dbReference type="Pfam" id="PF14299">
    <property type="entry name" value="PP2"/>
    <property type="match status" value="1"/>
</dbReference>
<dbReference type="SMART" id="SM00256">
    <property type="entry name" value="FBOX"/>
    <property type="match status" value="1"/>
</dbReference>
<comment type="caution">
    <text evidence="2">The sequence shown here is derived from an EMBL/GenBank/DDBJ whole genome shotgun (WGS) entry which is preliminary data.</text>
</comment>
<dbReference type="OrthoDB" id="1918565at2759"/>
<dbReference type="CDD" id="cd22162">
    <property type="entry name" value="F-box_AtSKIP3-like"/>
    <property type="match status" value="1"/>
</dbReference>
<dbReference type="PANTHER" id="PTHR32278:SF111">
    <property type="entry name" value="F-BOX PROTEIN PP2-B12-RELATED"/>
    <property type="match status" value="1"/>
</dbReference>